<comment type="caution">
    <text evidence="8">The sequence shown here is derived from an EMBL/GenBank/DDBJ whole genome shotgun (WGS) entry which is preliminary data.</text>
</comment>
<feature type="domain" description="ABC transmembrane type-2" evidence="7">
    <location>
        <begin position="23"/>
        <end position="252"/>
    </location>
</feature>
<sequence>MTIARDTWIIFSRAMRLSLRQPVWVVFGLLQPILYLALFGPLLETIADTRAFGEDADAWQIFVPGLLVQLGLFGASFVGFGLISEWRSGVIERMRVTPASRASLLLGRVMRDVVVLLVQGTILVLVALLFGLRAPWWALVAGVGTVALLGACFASLSYAVALTLKSEDSFAPLLNGVALPLLLLSGILLPMSLAPRWLQLLSDANPLKHVVEGVRAMFRGELGDPAALWGVAITVGLVLGGIAIGTRVFRRQSA</sequence>
<evidence type="ECO:0000313" key="9">
    <source>
        <dbReference type="Proteomes" id="UP001172708"/>
    </source>
</evidence>
<proteinExistence type="inferred from homology"/>
<reference evidence="8" key="1">
    <citation type="submission" date="2023-06" db="EMBL/GenBank/DDBJ databases">
        <title>Egi l300058.</title>
        <authorList>
            <person name="Gao L."/>
            <person name="Fang B.-Z."/>
            <person name="Li W.-J."/>
        </authorList>
    </citation>
    <scope>NUCLEOTIDE SEQUENCE</scope>
    <source>
        <strain evidence="8">EGI L300058</strain>
    </source>
</reference>
<dbReference type="PRINTS" id="PR00164">
    <property type="entry name" value="ABC2TRNSPORT"/>
</dbReference>
<dbReference type="RefSeq" id="WP_301142054.1">
    <property type="nucleotide sequence ID" value="NZ_JAUHQA010000001.1"/>
</dbReference>
<accession>A0ABT8GH74</accession>
<evidence type="ECO:0000256" key="1">
    <source>
        <dbReference type="ARBA" id="ARBA00004141"/>
    </source>
</evidence>
<feature type="transmembrane region" description="Helical" evidence="6">
    <location>
        <begin position="136"/>
        <end position="161"/>
    </location>
</feature>
<dbReference type="InterPro" id="IPR047817">
    <property type="entry name" value="ABC2_TM_bact-type"/>
</dbReference>
<feature type="transmembrane region" description="Helical" evidence="6">
    <location>
        <begin position="61"/>
        <end position="84"/>
    </location>
</feature>
<evidence type="ECO:0000313" key="8">
    <source>
        <dbReference type="EMBL" id="MDN4480619.1"/>
    </source>
</evidence>
<name>A0ABT8GH74_9MICO</name>
<dbReference type="Pfam" id="PF01061">
    <property type="entry name" value="ABC2_membrane"/>
    <property type="match status" value="1"/>
</dbReference>
<dbReference type="EMBL" id="JAUHQA010000001">
    <property type="protein sequence ID" value="MDN4480619.1"/>
    <property type="molecule type" value="Genomic_DNA"/>
</dbReference>
<feature type="transmembrane region" description="Helical" evidence="6">
    <location>
        <begin position="105"/>
        <end position="130"/>
    </location>
</feature>
<dbReference type="Proteomes" id="UP001172708">
    <property type="component" value="Unassembled WGS sequence"/>
</dbReference>
<keyword evidence="2 6" id="KW-0812">Transmembrane</keyword>
<dbReference type="InterPro" id="IPR013525">
    <property type="entry name" value="ABC2_TM"/>
</dbReference>
<dbReference type="InterPro" id="IPR000412">
    <property type="entry name" value="ABC_2_transport"/>
</dbReference>
<evidence type="ECO:0000256" key="2">
    <source>
        <dbReference type="ARBA" id="ARBA00022692"/>
    </source>
</evidence>
<keyword evidence="3 6" id="KW-1133">Transmembrane helix</keyword>
<feature type="transmembrane region" description="Helical" evidence="6">
    <location>
        <begin position="21"/>
        <end position="41"/>
    </location>
</feature>
<organism evidence="8 9">
    <name type="scientific">Demequina muriae</name>
    <dbReference type="NCBI Taxonomy" id="3051664"/>
    <lineage>
        <taxon>Bacteria</taxon>
        <taxon>Bacillati</taxon>
        <taxon>Actinomycetota</taxon>
        <taxon>Actinomycetes</taxon>
        <taxon>Micrococcales</taxon>
        <taxon>Demequinaceae</taxon>
        <taxon>Demequina</taxon>
    </lineage>
</organism>
<keyword evidence="6" id="KW-0813">Transport</keyword>
<feature type="transmembrane region" description="Helical" evidence="6">
    <location>
        <begin position="226"/>
        <end position="249"/>
    </location>
</feature>
<gene>
    <name evidence="8" type="ORF">QQX02_06750</name>
</gene>
<dbReference type="PANTHER" id="PTHR43229">
    <property type="entry name" value="NODULATION PROTEIN J"/>
    <property type="match status" value="1"/>
</dbReference>
<dbReference type="InterPro" id="IPR051784">
    <property type="entry name" value="Nod_factor_ABC_transporter"/>
</dbReference>
<comment type="subcellular location">
    <subcellularLocation>
        <location evidence="6">Cell membrane</location>
        <topology evidence="6">Multi-pass membrane protein</topology>
    </subcellularLocation>
    <subcellularLocation>
        <location evidence="1">Membrane</location>
        <topology evidence="1">Multi-pass membrane protein</topology>
    </subcellularLocation>
</comment>
<dbReference type="PROSITE" id="PS51012">
    <property type="entry name" value="ABC_TM2"/>
    <property type="match status" value="1"/>
</dbReference>
<evidence type="ECO:0000256" key="5">
    <source>
        <dbReference type="ARBA" id="ARBA00023251"/>
    </source>
</evidence>
<keyword evidence="5" id="KW-0046">Antibiotic resistance</keyword>
<protein>
    <recommendedName>
        <fullName evidence="6">Transport permease protein</fullName>
    </recommendedName>
</protein>
<keyword evidence="6" id="KW-1003">Cell membrane</keyword>
<keyword evidence="4 6" id="KW-0472">Membrane</keyword>
<comment type="similarity">
    <text evidence="6">Belongs to the ABC-2 integral membrane protein family.</text>
</comment>
<dbReference type="PANTHER" id="PTHR43229:SF2">
    <property type="entry name" value="NODULATION PROTEIN J"/>
    <property type="match status" value="1"/>
</dbReference>
<evidence type="ECO:0000256" key="3">
    <source>
        <dbReference type="ARBA" id="ARBA00022989"/>
    </source>
</evidence>
<dbReference type="PIRSF" id="PIRSF006648">
    <property type="entry name" value="DrrB"/>
    <property type="match status" value="1"/>
</dbReference>
<evidence type="ECO:0000259" key="7">
    <source>
        <dbReference type="PROSITE" id="PS51012"/>
    </source>
</evidence>
<evidence type="ECO:0000256" key="4">
    <source>
        <dbReference type="ARBA" id="ARBA00023136"/>
    </source>
</evidence>
<evidence type="ECO:0000256" key="6">
    <source>
        <dbReference type="RuleBase" id="RU361157"/>
    </source>
</evidence>
<keyword evidence="9" id="KW-1185">Reference proteome</keyword>
<feature type="transmembrane region" description="Helical" evidence="6">
    <location>
        <begin position="173"/>
        <end position="193"/>
    </location>
</feature>